<evidence type="ECO:0000256" key="3">
    <source>
        <dbReference type="ARBA" id="ARBA00022729"/>
    </source>
</evidence>
<gene>
    <name evidence="11" type="ORF">G7Y89_g5612</name>
</gene>
<proteinExistence type="inferred from homology"/>
<dbReference type="AlphaFoldDB" id="A0A8H4RPF5"/>
<dbReference type="InterPro" id="IPR033121">
    <property type="entry name" value="PEPTIDASE_A1"/>
</dbReference>
<dbReference type="InterPro" id="IPR033876">
    <property type="entry name" value="SAP-like"/>
</dbReference>
<dbReference type="PROSITE" id="PS00141">
    <property type="entry name" value="ASP_PROTEASE"/>
    <property type="match status" value="1"/>
</dbReference>
<dbReference type="PROSITE" id="PS51767">
    <property type="entry name" value="PEPTIDASE_A1"/>
    <property type="match status" value="1"/>
</dbReference>
<evidence type="ECO:0000256" key="4">
    <source>
        <dbReference type="ARBA" id="ARBA00022750"/>
    </source>
</evidence>
<evidence type="ECO:0000256" key="8">
    <source>
        <dbReference type="RuleBase" id="RU000454"/>
    </source>
</evidence>
<dbReference type="GO" id="GO:0006508">
    <property type="term" value="P:proteolysis"/>
    <property type="evidence" value="ECO:0007669"/>
    <property type="project" value="UniProtKB-KW"/>
</dbReference>
<protein>
    <recommendedName>
        <fullName evidence="10">Peptidase A1 domain-containing protein</fullName>
    </recommendedName>
</protein>
<evidence type="ECO:0000313" key="12">
    <source>
        <dbReference type="Proteomes" id="UP000566819"/>
    </source>
</evidence>
<name>A0A8H4RPF5_9HELO</name>
<feature type="active site" evidence="6">
    <location>
        <position position="271"/>
    </location>
</feature>
<evidence type="ECO:0000256" key="2">
    <source>
        <dbReference type="ARBA" id="ARBA00022670"/>
    </source>
</evidence>
<evidence type="ECO:0000313" key="11">
    <source>
        <dbReference type="EMBL" id="KAF4632514.1"/>
    </source>
</evidence>
<dbReference type="InterPro" id="IPR021109">
    <property type="entry name" value="Peptidase_aspartic_dom_sf"/>
</dbReference>
<evidence type="ECO:0000256" key="6">
    <source>
        <dbReference type="PIRSR" id="PIRSR601461-1"/>
    </source>
</evidence>
<evidence type="ECO:0000256" key="7">
    <source>
        <dbReference type="PIRSR" id="PIRSR601461-2"/>
    </source>
</evidence>
<evidence type="ECO:0000256" key="1">
    <source>
        <dbReference type="ARBA" id="ARBA00007447"/>
    </source>
</evidence>
<evidence type="ECO:0000259" key="10">
    <source>
        <dbReference type="PROSITE" id="PS51767"/>
    </source>
</evidence>
<dbReference type="PANTHER" id="PTHR47966:SF65">
    <property type="entry name" value="ASPARTIC-TYPE ENDOPEPTIDASE"/>
    <property type="match status" value="1"/>
</dbReference>
<dbReference type="Gene3D" id="2.40.70.10">
    <property type="entry name" value="Acid Proteases"/>
    <property type="match status" value="2"/>
</dbReference>
<reference evidence="11 12" key="1">
    <citation type="submission" date="2020-03" db="EMBL/GenBank/DDBJ databases">
        <title>Draft Genome Sequence of Cudoniella acicularis.</title>
        <authorList>
            <person name="Buettner E."/>
            <person name="Kellner H."/>
        </authorList>
    </citation>
    <scope>NUCLEOTIDE SEQUENCE [LARGE SCALE GENOMIC DNA]</scope>
    <source>
        <strain evidence="11 12">DSM 108380</strain>
    </source>
</reference>
<dbReference type="InterPro" id="IPR001461">
    <property type="entry name" value="Aspartic_peptidase_A1"/>
</dbReference>
<dbReference type="InterPro" id="IPR001969">
    <property type="entry name" value="Aspartic_peptidase_AS"/>
</dbReference>
<feature type="signal peptide" evidence="9">
    <location>
        <begin position="1"/>
        <end position="19"/>
    </location>
</feature>
<organism evidence="11 12">
    <name type="scientific">Cudoniella acicularis</name>
    <dbReference type="NCBI Taxonomy" id="354080"/>
    <lineage>
        <taxon>Eukaryota</taxon>
        <taxon>Fungi</taxon>
        <taxon>Dikarya</taxon>
        <taxon>Ascomycota</taxon>
        <taxon>Pezizomycotina</taxon>
        <taxon>Leotiomycetes</taxon>
        <taxon>Helotiales</taxon>
        <taxon>Tricladiaceae</taxon>
        <taxon>Cudoniella</taxon>
    </lineage>
</organism>
<comment type="caution">
    <text evidence="11">The sequence shown here is derived from an EMBL/GenBank/DDBJ whole genome shotgun (WGS) entry which is preliminary data.</text>
</comment>
<feature type="disulfide bond" evidence="7">
    <location>
        <begin position="305"/>
        <end position="343"/>
    </location>
</feature>
<keyword evidence="5 8" id="KW-0378">Hydrolase</keyword>
<keyword evidence="12" id="KW-1185">Reference proteome</keyword>
<dbReference type="OrthoDB" id="771136at2759"/>
<comment type="similarity">
    <text evidence="1 8">Belongs to the peptidase A1 family.</text>
</comment>
<dbReference type="GO" id="GO:0004190">
    <property type="term" value="F:aspartic-type endopeptidase activity"/>
    <property type="evidence" value="ECO:0007669"/>
    <property type="project" value="UniProtKB-KW"/>
</dbReference>
<evidence type="ECO:0000256" key="9">
    <source>
        <dbReference type="SAM" id="SignalP"/>
    </source>
</evidence>
<dbReference type="PANTHER" id="PTHR47966">
    <property type="entry name" value="BETA-SITE APP-CLEAVING ENZYME, ISOFORM A-RELATED"/>
    <property type="match status" value="1"/>
</dbReference>
<keyword evidence="7" id="KW-1015">Disulfide bond</keyword>
<accession>A0A8H4RPF5</accession>
<dbReference type="CDD" id="cd05474">
    <property type="entry name" value="SAP_like"/>
    <property type="match status" value="1"/>
</dbReference>
<feature type="chain" id="PRO_5034365458" description="Peptidase A1 domain-containing protein" evidence="9">
    <location>
        <begin position="20"/>
        <end position="405"/>
    </location>
</feature>
<dbReference type="Pfam" id="PF00026">
    <property type="entry name" value="Asp"/>
    <property type="match status" value="1"/>
</dbReference>
<keyword evidence="4 8" id="KW-0064">Aspartyl protease</keyword>
<feature type="domain" description="Peptidase A1" evidence="10">
    <location>
        <begin position="63"/>
        <end position="383"/>
    </location>
</feature>
<keyword evidence="2 8" id="KW-0645">Protease</keyword>
<dbReference type="PRINTS" id="PR00792">
    <property type="entry name" value="PEPSIN"/>
</dbReference>
<feature type="active site" evidence="6">
    <location>
        <position position="81"/>
    </location>
</feature>
<keyword evidence="3 9" id="KW-0732">Signal</keyword>
<dbReference type="SUPFAM" id="SSF50630">
    <property type="entry name" value="Acid proteases"/>
    <property type="match status" value="1"/>
</dbReference>
<dbReference type="EMBL" id="JAAMPI010000341">
    <property type="protein sequence ID" value="KAF4632514.1"/>
    <property type="molecule type" value="Genomic_DNA"/>
</dbReference>
<evidence type="ECO:0000256" key="5">
    <source>
        <dbReference type="ARBA" id="ARBA00022801"/>
    </source>
</evidence>
<sequence length="405" mass="42889">MKFTLLALGASLAFLSADALTLVKKDSPSVVSLPFERTLGIPASQNRKRSTVETVLNNEQLVYTVALMLGTPPQSTRVQLDTGSSDLVVETDSSNLYDANSSSTYQYLNGDFLVAYGGGDGASGDNALDILSIGGAVIQNMQFGIMYTTTVLEGILGVGFTGIEGQVLNFGDPPYNNLPVLLVQQGYIESRAFSVYLNDDTGTGGTVLFGGVDTEKYLGSLVTLPLVPAAGTTDINQFFVTLLNVQMTDPSGNAIILSGTVGSTPVPALLDTGTTETILPQSIASAIFNVLNADLSSPPGVYVDCSLASTSYTVDFMFAGITIHVPLSQLIIPNGAGVSATECQLGISSASDSTVILGDTFLSSASRSQFFVIKHFFLKTGFTNFLKSYILEHFINKNFQHSFIY</sequence>
<dbReference type="Proteomes" id="UP000566819">
    <property type="component" value="Unassembled WGS sequence"/>
</dbReference>